<accession>A0A376BFG0</accession>
<keyword evidence="2" id="KW-0812">Transmembrane</keyword>
<evidence type="ECO:0000259" key="3">
    <source>
        <dbReference type="Pfam" id="PF08708"/>
    </source>
</evidence>
<dbReference type="InterPro" id="IPR004322">
    <property type="entry name" value="Plasmid_replicase_bac"/>
</dbReference>
<name>A0A376BFG0_9NEIS</name>
<dbReference type="Pfam" id="PF08708">
    <property type="entry name" value="PriCT_1"/>
    <property type="match status" value="1"/>
</dbReference>
<evidence type="ECO:0000313" key="4">
    <source>
        <dbReference type="EMBL" id="SSY61199.1"/>
    </source>
</evidence>
<evidence type="ECO:0000313" key="6">
    <source>
        <dbReference type="Proteomes" id="UP000254209"/>
    </source>
</evidence>
<sequence length="413" mass="47848">MQYKKMQKYKDLIKDFIQPLLPSKPYCSDGNACPTVIRTQKHAIRYPQIQINSPFSWKIMVFDVDHQNAAFVWEDVGLAAPNLIVQNPESGHCHLFYVLKTPVATYDTAKMKPIRYAKAIYHAMAVKLGADLRYAGLLAHNPLHEQWQTSLLHTNTFTLDELAMDFELPNMFELAKHKKHQDILESGQLFGRNCAVFDCLRFWAYDAVRQYRGSGFKEWHTAVLSKALGFNDFAIPLSVNEIGHIAKSVAKWVWKHDGECEQRFIERQSNKGKKSGVVRRAVIEPLKQKAFLLWQKGKHTQEQIAQQLNKSQETISRWLKEMKSMQVSPNKRSWLDVLRGALMKKRAQQQKQNQEHTHSGCLKTDTQTEVTHTQIKSNPKPKYVPIALITLAHFYFYWFMHKPKSDLKLVGWG</sequence>
<feature type="domain" description="Primase C-terminal 1" evidence="3">
    <location>
        <begin position="189"/>
        <end position="255"/>
    </location>
</feature>
<feature type="region of interest" description="Disordered" evidence="1">
    <location>
        <begin position="348"/>
        <end position="367"/>
    </location>
</feature>
<dbReference type="InterPro" id="IPR014820">
    <property type="entry name" value="PriCT_1"/>
</dbReference>
<gene>
    <name evidence="4" type="ORF">NCTC10283_00007</name>
    <name evidence="5" type="ORF">NCTC10283_00020</name>
</gene>
<keyword evidence="6" id="KW-1185">Reference proteome</keyword>
<dbReference type="OrthoDB" id="5445431at2"/>
<feature type="transmembrane region" description="Helical" evidence="2">
    <location>
        <begin position="383"/>
        <end position="400"/>
    </location>
</feature>
<dbReference type="EMBL" id="UFSO01000001">
    <property type="protein sequence ID" value="SSY61216.1"/>
    <property type="molecule type" value="Genomic_DNA"/>
</dbReference>
<dbReference type="Gene3D" id="1.10.10.60">
    <property type="entry name" value="Homeodomain-like"/>
    <property type="match status" value="1"/>
</dbReference>
<proteinExistence type="predicted"/>
<keyword evidence="2" id="KW-0472">Membrane</keyword>
<dbReference type="Pfam" id="PF03090">
    <property type="entry name" value="Replicase"/>
    <property type="match status" value="1"/>
</dbReference>
<reference evidence="4 6" key="1">
    <citation type="submission" date="2018-06" db="EMBL/GenBank/DDBJ databases">
        <authorList>
            <consortium name="Pathogen Informatics"/>
            <person name="Doyle S."/>
        </authorList>
    </citation>
    <scope>NUCLEOTIDE SEQUENCE [LARGE SCALE GENOMIC DNA]</scope>
    <source>
        <strain evidence="4 6">NCTC10283</strain>
    </source>
</reference>
<dbReference type="Proteomes" id="UP000254209">
    <property type="component" value="Unassembled WGS sequence"/>
</dbReference>
<organism evidence="4 6">
    <name type="scientific">Alysiella crassa</name>
    <dbReference type="NCBI Taxonomy" id="153491"/>
    <lineage>
        <taxon>Bacteria</taxon>
        <taxon>Pseudomonadati</taxon>
        <taxon>Pseudomonadota</taxon>
        <taxon>Betaproteobacteria</taxon>
        <taxon>Neisseriales</taxon>
        <taxon>Neisseriaceae</taxon>
        <taxon>Alysiella</taxon>
    </lineage>
</organism>
<evidence type="ECO:0000256" key="1">
    <source>
        <dbReference type="SAM" id="MobiDB-lite"/>
    </source>
</evidence>
<dbReference type="Gene3D" id="1.10.340.50">
    <property type="match status" value="1"/>
</dbReference>
<evidence type="ECO:0000313" key="5">
    <source>
        <dbReference type="EMBL" id="SSY61216.1"/>
    </source>
</evidence>
<protein>
    <submittedName>
        <fullName evidence="4">Replicase family</fullName>
    </submittedName>
</protein>
<keyword evidence="2" id="KW-1133">Transmembrane helix</keyword>
<dbReference type="RefSeq" id="WP_051968629.1">
    <property type="nucleotide sequence ID" value="NZ_UFSO01000001.1"/>
</dbReference>
<dbReference type="STRING" id="1120980.GCA_000745955_02450"/>
<evidence type="ECO:0000256" key="2">
    <source>
        <dbReference type="SAM" id="Phobius"/>
    </source>
</evidence>
<dbReference type="AlphaFoldDB" id="A0A376BFG0"/>
<dbReference type="EMBL" id="UFSO01000001">
    <property type="protein sequence ID" value="SSY61199.1"/>
    <property type="molecule type" value="Genomic_DNA"/>
</dbReference>